<evidence type="ECO:0000313" key="2">
    <source>
        <dbReference type="Proteomes" id="UP001237642"/>
    </source>
</evidence>
<keyword evidence="2" id="KW-1185">Reference proteome</keyword>
<reference evidence="1" key="1">
    <citation type="submission" date="2023-02" db="EMBL/GenBank/DDBJ databases">
        <title>Genome of toxic invasive species Heracleum sosnowskyi carries increased number of genes despite the absence of recent whole-genome duplications.</title>
        <authorList>
            <person name="Schelkunov M."/>
            <person name="Shtratnikova V."/>
            <person name="Makarenko M."/>
            <person name="Klepikova A."/>
            <person name="Omelchenko D."/>
            <person name="Novikova G."/>
            <person name="Obukhova E."/>
            <person name="Bogdanov V."/>
            <person name="Penin A."/>
            <person name="Logacheva M."/>
        </authorList>
    </citation>
    <scope>NUCLEOTIDE SEQUENCE</scope>
    <source>
        <strain evidence="1">Hsosn_3</strain>
        <tissue evidence="1">Leaf</tissue>
    </source>
</reference>
<organism evidence="1 2">
    <name type="scientific">Heracleum sosnowskyi</name>
    <dbReference type="NCBI Taxonomy" id="360622"/>
    <lineage>
        <taxon>Eukaryota</taxon>
        <taxon>Viridiplantae</taxon>
        <taxon>Streptophyta</taxon>
        <taxon>Embryophyta</taxon>
        <taxon>Tracheophyta</taxon>
        <taxon>Spermatophyta</taxon>
        <taxon>Magnoliopsida</taxon>
        <taxon>eudicotyledons</taxon>
        <taxon>Gunneridae</taxon>
        <taxon>Pentapetalae</taxon>
        <taxon>asterids</taxon>
        <taxon>campanulids</taxon>
        <taxon>Apiales</taxon>
        <taxon>Apiaceae</taxon>
        <taxon>Apioideae</taxon>
        <taxon>apioid superclade</taxon>
        <taxon>Tordylieae</taxon>
        <taxon>Tordyliinae</taxon>
        <taxon>Heracleum</taxon>
    </lineage>
</organism>
<gene>
    <name evidence="1" type="ORF">POM88_054985</name>
</gene>
<protein>
    <submittedName>
        <fullName evidence="1">Uncharacterized protein</fullName>
    </submittedName>
</protein>
<name>A0AAD8GM62_9APIA</name>
<reference evidence="1" key="2">
    <citation type="submission" date="2023-05" db="EMBL/GenBank/DDBJ databases">
        <authorList>
            <person name="Schelkunov M.I."/>
        </authorList>
    </citation>
    <scope>NUCLEOTIDE SEQUENCE</scope>
    <source>
        <strain evidence="1">Hsosn_3</strain>
        <tissue evidence="1">Leaf</tissue>
    </source>
</reference>
<accession>A0AAD8GM62</accession>
<comment type="caution">
    <text evidence="1">The sequence shown here is derived from an EMBL/GenBank/DDBJ whole genome shotgun (WGS) entry which is preliminary data.</text>
</comment>
<proteinExistence type="predicted"/>
<dbReference type="AlphaFoldDB" id="A0AAD8GM62"/>
<sequence length="116" mass="13366">MRPCSTEHQLHSNKMEAAILKYIKFGSSLDQDKTYQATQLLNAVCNKFTRDGQRTESRYGKALADIISNTASTKSLRQAKRFIILPPRFSVGLKFTYKCHAVLCNWILHGFHFEQR</sequence>
<evidence type="ECO:0000313" key="1">
    <source>
        <dbReference type="EMBL" id="KAK1348058.1"/>
    </source>
</evidence>
<dbReference type="EMBL" id="JAUIZM010000151">
    <property type="protein sequence ID" value="KAK1348058.1"/>
    <property type="molecule type" value="Genomic_DNA"/>
</dbReference>
<dbReference type="Proteomes" id="UP001237642">
    <property type="component" value="Unassembled WGS sequence"/>
</dbReference>